<keyword evidence="5" id="KW-0010">Activator</keyword>
<dbReference type="CDD" id="cd08460">
    <property type="entry name" value="PBP2_DntR_like_1"/>
    <property type="match status" value="1"/>
</dbReference>
<dbReference type="SUPFAM" id="SSF53850">
    <property type="entry name" value="Periplasmic binding protein-like II"/>
    <property type="match status" value="1"/>
</dbReference>
<dbReference type="PANTHER" id="PTHR30118">
    <property type="entry name" value="HTH-TYPE TRANSCRIPTIONAL REGULATOR LEUO-RELATED"/>
    <property type="match status" value="1"/>
</dbReference>
<dbReference type="AlphaFoldDB" id="A0A1Q9ARH1"/>
<dbReference type="InterPro" id="IPR036388">
    <property type="entry name" value="WH-like_DNA-bd_sf"/>
</dbReference>
<evidence type="ECO:0000259" key="7">
    <source>
        <dbReference type="PROSITE" id="PS50931"/>
    </source>
</evidence>
<dbReference type="InterPro" id="IPR050389">
    <property type="entry name" value="LysR-type_TF"/>
</dbReference>
<proteinExistence type="inferred from homology"/>
<comment type="caution">
    <text evidence="8">The sequence shown here is derived from an EMBL/GenBank/DDBJ whole genome shotgun (WGS) entry which is preliminary data.</text>
</comment>
<evidence type="ECO:0000313" key="8">
    <source>
        <dbReference type="EMBL" id="OLP57979.1"/>
    </source>
</evidence>
<keyword evidence="9" id="KW-1185">Reference proteome</keyword>
<keyword evidence="4" id="KW-0238">DNA-binding</keyword>
<keyword evidence="2" id="KW-0536">Nodulation</keyword>
<evidence type="ECO:0000313" key="9">
    <source>
        <dbReference type="Proteomes" id="UP000186364"/>
    </source>
</evidence>
<evidence type="ECO:0000256" key="3">
    <source>
        <dbReference type="ARBA" id="ARBA00023015"/>
    </source>
</evidence>
<dbReference type="GO" id="GO:0003677">
    <property type="term" value="F:DNA binding"/>
    <property type="evidence" value="ECO:0007669"/>
    <property type="project" value="UniProtKB-KW"/>
</dbReference>
<dbReference type="InterPro" id="IPR005119">
    <property type="entry name" value="LysR_subst-bd"/>
</dbReference>
<evidence type="ECO:0000256" key="5">
    <source>
        <dbReference type="ARBA" id="ARBA00023159"/>
    </source>
</evidence>
<dbReference type="SUPFAM" id="SSF46785">
    <property type="entry name" value="Winged helix' DNA-binding domain"/>
    <property type="match status" value="1"/>
</dbReference>
<evidence type="ECO:0000256" key="2">
    <source>
        <dbReference type="ARBA" id="ARBA00022458"/>
    </source>
</evidence>
<sequence length="299" mass="31974">MSDLDLNLLVALDALLRERSVSAAARRLGLSTSAMSRTLARLRAALGDPILVPAGRGMVATPHALSIAQEVRGLTEAVHGVLSPVSGLDISKVRRDVTIRANEAFVLIYAASLSAAVANAAPGIRLRFAPRSDKDIHSLRDGTVDLDIGVLPRESGELRCQTLFDDLYVGVARAGHPIFDADPITVEAYLAWGHVLFSTKADFAGPIDAALADLGVQRDVRLIVPSFPAVITVAATSDLIGSIPQSHRNSVTTSDVRTFALPVVVPGFSIVQAWHPRMDADPVHRWLRALIFDTFRASA</sequence>
<evidence type="ECO:0000256" key="6">
    <source>
        <dbReference type="ARBA" id="ARBA00023163"/>
    </source>
</evidence>
<feature type="domain" description="HTH lysR-type" evidence="7">
    <location>
        <begin position="4"/>
        <end position="61"/>
    </location>
</feature>
<reference evidence="8 9" key="1">
    <citation type="submission" date="2016-09" db="EMBL/GenBank/DDBJ databases">
        <title>Rhizobium sp. nov., a novel species isolated from the rice rhizosphere.</title>
        <authorList>
            <person name="Zhao J."/>
            <person name="Zhang X."/>
        </authorList>
    </citation>
    <scope>NUCLEOTIDE SEQUENCE [LARGE SCALE GENOMIC DNA]</scope>
    <source>
        <strain evidence="8 9">1.7048</strain>
    </source>
</reference>
<keyword evidence="6" id="KW-0804">Transcription</keyword>
<evidence type="ECO:0000256" key="4">
    <source>
        <dbReference type="ARBA" id="ARBA00023125"/>
    </source>
</evidence>
<gene>
    <name evidence="8" type="ORF">BJF93_14220</name>
</gene>
<dbReference type="EMBL" id="MKIP01000059">
    <property type="protein sequence ID" value="OLP57979.1"/>
    <property type="molecule type" value="Genomic_DNA"/>
</dbReference>
<dbReference type="InterPro" id="IPR036390">
    <property type="entry name" value="WH_DNA-bd_sf"/>
</dbReference>
<dbReference type="Gene3D" id="1.10.10.10">
    <property type="entry name" value="Winged helix-like DNA-binding domain superfamily/Winged helix DNA-binding domain"/>
    <property type="match status" value="1"/>
</dbReference>
<name>A0A1Q9ARH1_9HYPH</name>
<dbReference type="RefSeq" id="WP_075629883.1">
    <property type="nucleotide sequence ID" value="NZ_FOAM01000007.1"/>
</dbReference>
<keyword evidence="3" id="KW-0805">Transcription regulation</keyword>
<dbReference type="Gene3D" id="3.40.190.10">
    <property type="entry name" value="Periplasmic binding protein-like II"/>
    <property type="match status" value="2"/>
</dbReference>
<dbReference type="Pfam" id="PF00126">
    <property type="entry name" value="HTH_1"/>
    <property type="match status" value="1"/>
</dbReference>
<dbReference type="Pfam" id="PF03466">
    <property type="entry name" value="LysR_substrate"/>
    <property type="match status" value="1"/>
</dbReference>
<dbReference type="OrthoDB" id="8455878at2"/>
<protein>
    <submittedName>
        <fullName evidence="8">LysR family transcriptional regulator</fullName>
    </submittedName>
</protein>
<evidence type="ECO:0000256" key="1">
    <source>
        <dbReference type="ARBA" id="ARBA00009437"/>
    </source>
</evidence>
<accession>A0A1Q9ARH1</accession>
<dbReference type="GO" id="GO:0003700">
    <property type="term" value="F:DNA-binding transcription factor activity"/>
    <property type="evidence" value="ECO:0007669"/>
    <property type="project" value="InterPro"/>
</dbReference>
<dbReference type="PANTHER" id="PTHR30118:SF15">
    <property type="entry name" value="TRANSCRIPTIONAL REGULATORY PROTEIN"/>
    <property type="match status" value="1"/>
</dbReference>
<organism evidence="8 9">
    <name type="scientific">Xaviernesmea oryzae</name>
    <dbReference type="NCBI Taxonomy" id="464029"/>
    <lineage>
        <taxon>Bacteria</taxon>
        <taxon>Pseudomonadati</taxon>
        <taxon>Pseudomonadota</taxon>
        <taxon>Alphaproteobacteria</taxon>
        <taxon>Hyphomicrobiales</taxon>
        <taxon>Rhizobiaceae</taxon>
        <taxon>Rhizobium/Agrobacterium group</taxon>
        <taxon>Xaviernesmea</taxon>
    </lineage>
</organism>
<dbReference type="InterPro" id="IPR000847">
    <property type="entry name" value="LysR_HTH_N"/>
</dbReference>
<dbReference type="Proteomes" id="UP000186364">
    <property type="component" value="Unassembled WGS sequence"/>
</dbReference>
<comment type="similarity">
    <text evidence="1">Belongs to the LysR transcriptional regulatory family.</text>
</comment>
<dbReference type="PROSITE" id="PS50931">
    <property type="entry name" value="HTH_LYSR"/>
    <property type="match status" value="1"/>
</dbReference>